<sequence length="278" mass="29549">MKLLRYYDGDSVYPGVLDAKGTLRALSSVVPDIDGAALTSGALDGVDVDALPIVQGEMRLAPCVGGVGKFLCIGLNYSDHAEEAGMPIPEHPILFLKANSAISGPHDDILLPRGSVATDWEVELGVVIGKTAKYVSEATALDHVAGYCVINDVSERDFQTKRTGQWTKGKSCDSFGPIGPWLVTKDEISDPQNLGLTCDVNGERMQTGSSDKMIFTIAQIIAHLSEMMTLHPGDVIATGTPPGVGMGMTPPKYLKPGDKVRLEIEGLGVQVQTVRADD</sequence>
<dbReference type="PANTHER" id="PTHR42796:SF4">
    <property type="entry name" value="FUMARYLACETOACETATE HYDROLASE DOMAIN-CONTAINING PROTEIN 2A"/>
    <property type="match status" value="1"/>
</dbReference>
<comment type="caution">
    <text evidence="4">The sequence shown here is derived from an EMBL/GenBank/DDBJ whole genome shotgun (WGS) entry which is preliminary data.</text>
</comment>
<dbReference type="Gene3D" id="3.90.850.10">
    <property type="entry name" value="Fumarylacetoacetase-like, C-terminal domain"/>
    <property type="match status" value="1"/>
</dbReference>
<dbReference type="GO" id="GO:0046872">
    <property type="term" value="F:metal ion binding"/>
    <property type="evidence" value="ECO:0007669"/>
    <property type="project" value="UniProtKB-KW"/>
</dbReference>
<organism evidence="4 5">
    <name type="scientific">Phaeobacter gallaeciensis</name>
    <dbReference type="NCBI Taxonomy" id="60890"/>
    <lineage>
        <taxon>Bacteria</taxon>
        <taxon>Pseudomonadati</taxon>
        <taxon>Pseudomonadota</taxon>
        <taxon>Alphaproteobacteria</taxon>
        <taxon>Rhodobacterales</taxon>
        <taxon>Roseobacteraceae</taxon>
        <taxon>Phaeobacter</taxon>
    </lineage>
</organism>
<feature type="domain" description="Fumarylacetoacetase-like C-terminal" evidence="3">
    <location>
        <begin position="70"/>
        <end position="275"/>
    </location>
</feature>
<keyword evidence="4" id="KW-0413">Isomerase</keyword>
<evidence type="ECO:0000313" key="4">
    <source>
        <dbReference type="EMBL" id="RBW50752.1"/>
    </source>
</evidence>
<dbReference type="GO" id="GO:0019752">
    <property type="term" value="P:carboxylic acid metabolic process"/>
    <property type="evidence" value="ECO:0007669"/>
    <property type="project" value="UniProtKB-ARBA"/>
</dbReference>
<protein>
    <submittedName>
        <fullName evidence="4">2-hydroxyhepta-2,4-diene-1,7-dioate isomerase</fullName>
    </submittedName>
</protein>
<evidence type="ECO:0000256" key="2">
    <source>
        <dbReference type="ARBA" id="ARBA00022723"/>
    </source>
</evidence>
<dbReference type="OrthoDB" id="5197601at2"/>
<comment type="similarity">
    <text evidence="1">Belongs to the FAH family.</text>
</comment>
<proteinExistence type="inferred from homology"/>
<dbReference type="AlphaFoldDB" id="A0A366WRP8"/>
<dbReference type="InterPro" id="IPR051121">
    <property type="entry name" value="FAH"/>
</dbReference>
<dbReference type="FunFam" id="3.90.850.10:FF:000002">
    <property type="entry name" value="2-hydroxyhepta-2,4-diene-1,7-dioate isomerase"/>
    <property type="match status" value="1"/>
</dbReference>
<keyword evidence="2" id="KW-0479">Metal-binding</keyword>
<evidence type="ECO:0000256" key="1">
    <source>
        <dbReference type="ARBA" id="ARBA00010211"/>
    </source>
</evidence>
<dbReference type="InterPro" id="IPR036663">
    <property type="entry name" value="Fumarylacetoacetase_C_sf"/>
</dbReference>
<evidence type="ECO:0000313" key="5">
    <source>
        <dbReference type="Proteomes" id="UP000252706"/>
    </source>
</evidence>
<reference evidence="4 5" key="1">
    <citation type="submission" date="2018-07" db="EMBL/GenBank/DDBJ databases">
        <title>Modular assembly of carbohydrate-degrading microbial communities in the ocean.</title>
        <authorList>
            <person name="Enke T.N."/>
            <person name="Datta M.S."/>
            <person name="Schwartzman J.A."/>
            <person name="Cermak N."/>
            <person name="Schmitz D.A."/>
            <person name="Barrere J."/>
            <person name="Cordero O.X."/>
        </authorList>
    </citation>
    <scope>NUCLEOTIDE SEQUENCE [LARGE SCALE GENOMIC DNA]</scope>
    <source>
        <strain evidence="4 5">C3M10</strain>
    </source>
</reference>
<dbReference type="Proteomes" id="UP000252706">
    <property type="component" value="Unassembled WGS sequence"/>
</dbReference>
<dbReference type="PANTHER" id="PTHR42796">
    <property type="entry name" value="FUMARYLACETOACETATE HYDROLASE DOMAIN-CONTAINING PROTEIN 2A-RELATED"/>
    <property type="match status" value="1"/>
</dbReference>
<name>A0A366WRP8_9RHOB</name>
<dbReference type="Pfam" id="PF01557">
    <property type="entry name" value="FAA_hydrolase"/>
    <property type="match status" value="1"/>
</dbReference>
<dbReference type="GO" id="GO:0016853">
    <property type="term" value="F:isomerase activity"/>
    <property type="evidence" value="ECO:0007669"/>
    <property type="project" value="UniProtKB-KW"/>
</dbReference>
<dbReference type="InterPro" id="IPR011234">
    <property type="entry name" value="Fumarylacetoacetase-like_C"/>
</dbReference>
<evidence type="ECO:0000259" key="3">
    <source>
        <dbReference type="Pfam" id="PF01557"/>
    </source>
</evidence>
<accession>A0A366WRP8</accession>
<gene>
    <name evidence="4" type="ORF">DS909_19530</name>
</gene>
<dbReference type="EMBL" id="QOCE01000047">
    <property type="protein sequence ID" value="RBW50752.1"/>
    <property type="molecule type" value="Genomic_DNA"/>
</dbReference>
<dbReference type="SUPFAM" id="SSF56529">
    <property type="entry name" value="FAH"/>
    <property type="match status" value="1"/>
</dbReference>
<dbReference type="RefSeq" id="WP_113825193.1">
    <property type="nucleotide sequence ID" value="NZ_QOCE01000047.1"/>
</dbReference>